<organism evidence="2 3">
    <name type="scientific">Geodia barretti</name>
    <name type="common">Barrett's horny sponge</name>
    <dbReference type="NCBI Taxonomy" id="519541"/>
    <lineage>
        <taxon>Eukaryota</taxon>
        <taxon>Metazoa</taxon>
        <taxon>Porifera</taxon>
        <taxon>Demospongiae</taxon>
        <taxon>Heteroscleromorpha</taxon>
        <taxon>Tetractinellida</taxon>
        <taxon>Astrophorina</taxon>
        <taxon>Geodiidae</taxon>
        <taxon>Geodia</taxon>
    </lineage>
</organism>
<dbReference type="PROSITE" id="PS50042">
    <property type="entry name" value="CNMP_BINDING_3"/>
    <property type="match status" value="1"/>
</dbReference>
<keyword evidence="3" id="KW-1185">Reference proteome</keyword>
<gene>
    <name evidence="2" type="ORF">GBAR_LOCUS5435</name>
</gene>
<protein>
    <recommendedName>
        <fullName evidence="1">Cyclic nucleotide-binding domain-containing protein</fullName>
    </recommendedName>
</protein>
<reference evidence="2" key="1">
    <citation type="submission" date="2023-03" db="EMBL/GenBank/DDBJ databases">
        <authorList>
            <person name="Steffen K."/>
            <person name="Cardenas P."/>
        </authorList>
    </citation>
    <scope>NUCLEOTIDE SEQUENCE</scope>
</reference>
<dbReference type="EMBL" id="CASHTH010000800">
    <property type="protein sequence ID" value="CAI8007855.1"/>
    <property type="molecule type" value="Genomic_DNA"/>
</dbReference>
<proteinExistence type="predicted"/>
<dbReference type="SUPFAM" id="SSF51206">
    <property type="entry name" value="cAMP-binding domain-like"/>
    <property type="match status" value="1"/>
</dbReference>
<dbReference type="Gene3D" id="2.60.120.10">
    <property type="entry name" value="Jelly Rolls"/>
    <property type="match status" value="1"/>
</dbReference>
<dbReference type="InterPro" id="IPR000595">
    <property type="entry name" value="cNMP-bd_dom"/>
</dbReference>
<feature type="domain" description="Cyclic nucleotide-binding" evidence="1">
    <location>
        <begin position="19"/>
        <end position="86"/>
    </location>
</feature>
<comment type="caution">
    <text evidence="2">The sequence shown here is derived from an EMBL/GenBank/DDBJ whole genome shotgun (WGS) entry which is preliminary data.</text>
</comment>
<dbReference type="InterPro" id="IPR014710">
    <property type="entry name" value="RmlC-like_jellyroll"/>
</dbReference>
<dbReference type="Proteomes" id="UP001174909">
    <property type="component" value="Unassembled WGS sequence"/>
</dbReference>
<accession>A0AA35WAQ7</accession>
<sequence>MVYRTNVSYISHFLREVDMFSGLSERNLDRIASLCEEYTFAPEEHLGMQDEHGTNLYVIRDGEIRVSVGSQDTGVVVRTVREKETFPDCGADGAASAGYDYAGGYRSHCVCITAGQADGAVRA</sequence>
<name>A0AA35WAQ7_GEOBA</name>
<evidence type="ECO:0000259" key="1">
    <source>
        <dbReference type="PROSITE" id="PS50042"/>
    </source>
</evidence>
<dbReference type="InterPro" id="IPR018490">
    <property type="entry name" value="cNMP-bd_dom_sf"/>
</dbReference>
<dbReference type="CDD" id="cd00038">
    <property type="entry name" value="CAP_ED"/>
    <property type="match status" value="1"/>
</dbReference>
<evidence type="ECO:0000313" key="3">
    <source>
        <dbReference type="Proteomes" id="UP001174909"/>
    </source>
</evidence>
<evidence type="ECO:0000313" key="2">
    <source>
        <dbReference type="EMBL" id="CAI8007855.1"/>
    </source>
</evidence>
<dbReference type="AlphaFoldDB" id="A0AA35WAQ7"/>